<dbReference type="AlphaFoldDB" id="A0A828YYS8"/>
<sequence>MHFERKFGILSCFLGEIEFGPKNKVCKFLNCPISLKRIVNWLLREYKIQVLVRLL</sequence>
<proteinExistence type="predicted"/>
<dbReference type="Proteomes" id="UP000001338">
    <property type="component" value="Unassembled WGS sequence"/>
</dbReference>
<accession>A0A828YYS8</accession>
<name>A0A828YYS8_9LEPT</name>
<comment type="caution">
    <text evidence="1">The sequence shown here is derived from an EMBL/GenBank/DDBJ whole genome shotgun (WGS) entry which is preliminary data.</text>
</comment>
<organism evidence="1 2">
    <name type="scientific">Leptospira weilii str. 2006001853</name>
    <dbReference type="NCBI Taxonomy" id="1001589"/>
    <lineage>
        <taxon>Bacteria</taxon>
        <taxon>Pseudomonadati</taxon>
        <taxon>Spirochaetota</taxon>
        <taxon>Spirochaetia</taxon>
        <taxon>Leptospirales</taxon>
        <taxon>Leptospiraceae</taxon>
        <taxon>Leptospira</taxon>
    </lineage>
</organism>
<reference evidence="1 2" key="1">
    <citation type="submission" date="2012-10" db="EMBL/GenBank/DDBJ databases">
        <authorList>
            <person name="Harkins D.M."/>
            <person name="Durkin A.S."/>
            <person name="Brinkac L.M."/>
            <person name="Haft D.H."/>
            <person name="Selengut J.D."/>
            <person name="Sanka R."/>
            <person name="DePew J."/>
            <person name="Purushe J."/>
            <person name="Whelen A.C."/>
            <person name="Vinetz J.M."/>
            <person name="Sutton G.G."/>
            <person name="Nierman W.C."/>
            <person name="Fouts D.E."/>
        </authorList>
    </citation>
    <scope>NUCLEOTIDE SEQUENCE [LARGE SCALE GENOMIC DNA]</scope>
    <source>
        <strain evidence="1 2">2006001853</strain>
    </source>
</reference>
<evidence type="ECO:0000313" key="2">
    <source>
        <dbReference type="Proteomes" id="UP000001338"/>
    </source>
</evidence>
<gene>
    <name evidence="1" type="ORF">LEP1GSC036_1064</name>
</gene>
<protein>
    <submittedName>
        <fullName evidence="1">Uncharacterized protein</fullName>
    </submittedName>
</protein>
<dbReference type="EMBL" id="AFLV02000053">
    <property type="protein sequence ID" value="EKR64026.1"/>
    <property type="molecule type" value="Genomic_DNA"/>
</dbReference>
<evidence type="ECO:0000313" key="1">
    <source>
        <dbReference type="EMBL" id="EKR64026.1"/>
    </source>
</evidence>